<keyword evidence="2" id="KW-1003">Cell membrane</keyword>
<protein>
    <submittedName>
        <fullName evidence="9">Type II secretion system protein J</fullName>
    </submittedName>
</protein>
<dbReference type="PANTHER" id="PTHR39583:SF2">
    <property type="entry name" value="TYPE II SECRETION SYSTEM PROTEIN J"/>
    <property type="match status" value="1"/>
</dbReference>
<dbReference type="NCBIfam" id="TIGR02532">
    <property type="entry name" value="IV_pilin_GFxxxE"/>
    <property type="match status" value="1"/>
</dbReference>
<keyword evidence="7 8" id="KW-0472">Membrane</keyword>
<evidence type="ECO:0000256" key="1">
    <source>
        <dbReference type="ARBA" id="ARBA00004377"/>
    </source>
</evidence>
<proteinExistence type="predicted"/>
<organism evidence="9 10">
    <name type="scientific">Pigmentiphaga soli</name>
    <dbReference type="NCBI Taxonomy" id="1007095"/>
    <lineage>
        <taxon>Bacteria</taxon>
        <taxon>Pseudomonadati</taxon>
        <taxon>Pseudomonadota</taxon>
        <taxon>Betaproteobacteria</taxon>
        <taxon>Burkholderiales</taxon>
        <taxon>Alcaligenaceae</taxon>
        <taxon>Pigmentiphaga</taxon>
    </lineage>
</organism>
<evidence type="ECO:0000256" key="8">
    <source>
        <dbReference type="SAM" id="Phobius"/>
    </source>
</evidence>
<keyword evidence="3" id="KW-0488">Methylation</keyword>
<dbReference type="Proteomes" id="UP001501671">
    <property type="component" value="Unassembled WGS sequence"/>
</dbReference>
<evidence type="ECO:0000256" key="7">
    <source>
        <dbReference type="ARBA" id="ARBA00023136"/>
    </source>
</evidence>
<comment type="caution">
    <text evidence="9">The sequence shown here is derived from an EMBL/GenBank/DDBJ whole genome shotgun (WGS) entry which is preliminary data.</text>
</comment>
<dbReference type="SUPFAM" id="SSF54523">
    <property type="entry name" value="Pili subunits"/>
    <property type="match status" value="1"/>
</dbReference>
<dbReference type="InterPro" id="IPR012902">
    <property type="entry name" value="N_methyl_site"/>
</dbReference>
<keyword evidence="5 8" id="KW-0812">Transmembrane</keyword>
<dbReference type="PANTHER" id="PTHR39583">
    <property type="entry name" value="TYPE II SECRETION SYSTEM PROTEIN J-RELATED"/>
    <property type="match status" value="1"/>
</dbReference>
<feature type="transmembrane region" description="Helical" evidence="8">
    <location>
        <begin position="7"/>
        <end position="28"/>
    </location>
</feature>
<name>A0ABP8HRF9_9BURK</name>
<accession>A0ABP8HRF9</accession>
<gene>
    <name evidence="9" type="ORF">GCM10023144_45850</name>
</gene>
<evidence type="ECO:0000313" key="9">
    <source>
        <dbReference type="EMBL" id="GAA4343190.1"/>
    </source>
</evidence>
<keyword evidence="4" id="KW-0997">Cell inner membrane</keyword>
<dbReference type="InterPro" id="IPR051621">
    <property type="entry name" value="T2SS_protein_J"/>
</dbReference>
<keyword evidence="10" id="KW-1185">Reference proteome</keyword>
<comment type="subcellular location">
    <subcellularLocation>
        <location evidence="1">Cell inner membrane</location>
        <topology evidence="1">Single-pass membrane protein</topology>
    </subcellularLocation>
</comment>
<evidence type="ECO:0000256" key="4">
    <source>
        <dbReference type="ARBA" id="ARBA00022519"/>
    </source>
</evidence>
<reference evidence="10" key="1">
    <citation type="journal article" date="2019" name="Int. J. Syst. Evol. Microbiol.">
        <title>The Global Catalogue of Microorganisms (GCM) 10K type strain sequencing project: providing services to taxonomists for standard genome sequencing and annotation.</title>
        <authorList>
            <consortium name="The Broad Institute Genomics Platform"/>
            <consortium name="The Broad Institute Genome Sequencing Center for Infectious Disease"/>
            <person name="Wu L."/>
            <person name="Ma J."/>
        </authorList>
    </citation>
    <scope>NUCLEOTIDE SEQUENCE [LARGE SCALE GENOMIC DNA]</scope>
    <source>
        <strain evidence="10">JCM 17666</strain>
    </source>
</reference>
<dbReference type="EMBL" id="BAABFO010000037">
    <property type="protein sequence ID" value="GAA4343190.1"/>
    <property type="molecule type" value="Genomic_DNA"/>
</dbReference>
<dbReference type="Pfam" id="PF07963">
    <property type="entry name" value="N_methyl"/>
    <property type="match status" value="1"/>
</dbReference>
<evidence type="ECO:0000256" key="3">
    <source>
        <dbReference type="ARBA" id="ARBA00022481"/>
    </source>
</evidence>
<evidence type="ECO:0000256" key="2">
    <source>
        <dbReference type="ARBA" id="ARBA00022475"/>
    </source>
</evidence>
<evidence type="ECO:0000256" key="5">
    <source>
        <dbReference type="ARBA" id="ARBA00022692"/>
    </source>
</evidence>
<sequence length="214" mass="22416">MKRKAQGFTLIEVMVAIALMAVVSIIAWRGLESISNQRRLLTVDADDVDALLRMLGQMERDVALRAPNDLLAPDQADGQDDDGAASATPATVLPQSLRVVVGDGAAAPPAVELIRADPADPSAWQRVVWSLDGGVLRRAAGPSSRQYPIPPAGPGAPILAGVQRFAVRIWIPGQGWIGMPFPATGVAATGIELSVERGAAGGGAERYSRVVVLQ</sequence>
<dbReference type="RefSeq" id="WP_345252273.1">
    <property type="nucleotide sequence ID" value="NZ_BAABFO010000037.1"/>
</dbReference>
<evidence type="ECO:0000313" key="10">
    <source>
        <dbReference type="Proteomes" id="UP001501671"/>
    </source>
</evidence>
<keyword evidence="6 8" id="KW-1133">Transmembrane helix</keyword>
<dbReference type="InterPro" id="IPR045584">
    <property type="entry name" value="Pilin-like"/>
</dbReference>
<evidence type="ECO:0000256" key="6">
    <source>
        <dbReference type="ARBA" id="ARBA00022989"/>
    </source>
</evidence>
<dbReference type="PROSITE" id="PS00409">
    <property type="entry name" value="PROKAR_NTER_METHYL"/>
    <property type="match status" value="1"/>
</dbReference>